<sequence length="290" mass="33491">MSSLPTYRYQPLESASTVRILVLHPAEDFAAPIRVRIVHADQEALLFGETETQGYEAVSYCWGDPTPTHSIICDDAFTRGVTRNVDTMLRYLRRAGRPRRIWVDALCLNQQDLEEKTEQVRRMGRVYQCAMKVHVWLGETDKADPEVRLFAGLRAIAALRLHPTEEYEPVLDILGRVFGGNYEAYIDSFFSRKWFSRRWIVQECALNHQVVVRCGRHKILWAWFKRGVFLLDRARVRFCQEARDALSMVMSFDSPTMNAATLSKLLWSFHASECSLPEDRIFSLLGLAQD</sequence>
<dbReference type="InterPro" id="IPR010730">
    <property type="entry name" value="HET"/>
</dbReference>
<feature type="non-terminal residue" evidence="2">
    <location>
        <position position="290"/>
    </location>
</feature>
<dbReference type="EMBL" id="ML987197">
    <property type="protein sequence ID" value="KAF2247543.1"/>
    <property type="molecule type" value="Genomic_DNA"/>
</dbReference>
<evidence type="ECO:0000259" key="1">
    <source>
        <dbReference type="Pfam" id="PF06985"/>
    </source>
</evidence>
<dbReference type="OrthoDB" id="2157530at2759"/>
<dbReference type="Proteomes" id="UP000800094">
    <property type="component" value="Unassembled WGS sequence"/>
</dbReference>
<protein>
    <submittedName>
        <fullName evidence="2">HET-domain-containing protein</fullName>
    </submittedName>
</protein>
<dbReference type="PANTHER" id="PTHR24148:SF64">
    <property type="entry name" value="HETEROKARYON INCOMPATIBILITY DOMAIN-CONTAINING PROTEIN"/>
    <property type="match status" value="1"/>
</dbReference>
<keyword evidence="3" id="KW-1185">Reference proteome</keyword>
<dbReference type="GeneID" id="54577182"/>
<organism evidence="2 3">
    <name type="scientific">Trematosphaeria pertusa</name>
    <dbReference type="NCBI Taxonomy" id="390896"/>
    <lineage>
        <taxon>Eukaryota</taxon>
        <taxon>Fungi</taxon>
        <taxon>Dikarya</taxon>
        <taxon>Ascomycota</taxon>
        <taxon>Pezizomycotina</taxon>
        <taxon>Dothideomycetes</taxon>
        <taxon>Pleosporomycetidae</taxon>
        <taxon>Pleosporales</taxon>
        <taxon>Massarineae</taxon>
        <taxon>Trematosphaeriaceae</taxon>
        <taxon>Trematosphaeria</taxon>
    </lineage>
</organism>
<reference evidence="2" key="1">
    <citation type="journal article" date="2020" name="Stud. Mycol.">
        <title>101 Dothideomycetes genomes: a test case for predicting lifestyles and emergence of pathogens.</title>
        <authorList>
            <person name="Haridas S."/>
            <person name="Albert R."/>
            <person name="Binder M."/>
            <person name="Bloem J."/>
            <person name="Labutti K."/>
            <person name="Salamov A."/>
            <person name="Andreopoulos B."/>
            <person name="Baker S."/>
            <person name="Barry K."/>
            <person name="Bills G."/>
            <person name="Bluhm B."/>
            <person name="Cannon C."/>
            <person name="Castanera R."/>
            <person name="Culley D."/>
            <person name="Daum C."/>
            <person name="Ezra D."/>
            <person name="Gonzalez J."/>
            <person name="Henrissat B."/>
            <person name="Kuo A."/>
            <person name="Liang C."/>
            <person name="Lipzen A."/>
            <person name="Lutzoni F."/>
            <person name="Magnuson J."/>
            <person name="Mondo S."/>
            <person name="Nolan M."/>
            <person name="Ohm R."/>
            <person name="Pangilinan J."/>
            <person name="Park H.-J."/>
            <person name="Ramirez L."/>
            <person name="Alfaro M."/>
            <person name="Sun H."/>
            <person name="Tritt A."/>
            <person name="Yoshinaga Y."/>
            <person name="Zwiers L.-H."/>
            <person name="Turgeon B."/>
            <person name="Goodwin S."/>
            <person name="Spatafora J."/>
            <person name="Crous P."/>
            <person name="Grigoriev I."/>
        </authorList>
    </citation>
    <scope>NUCLEOTIDE SEQUENCE</scope>
    <source>
        <strain evidence="2">CBS 122368</strain>
    </source>
</reference>
<dbReference type="PANTHER" id="PTHR24148">
    <property type="entry name" value="ANKYRIN REPEAT DOMAIN-CONTAINING PROTEIN 39 HOMOLOG-RELATED"/>
    <property type="match status" value="1"/>
</dbReference>
<dbReference type="AlphaFoldDB" id="A0A6A6IDG1"/>
<gene>
    <name evidence="2" type="ORF">BU26DRAFT_430036</name>
</gene>
<accession>A0A6A6IDG1</accession>
<name>A0A6A6IDG1_9PLEO</name>
<feature type="domain" description="Heterokaryon incompatibility" evidence="1">
    <location>
        <begin position="55"/>
        <end position="203"/>
    </location>
</feature>
<evidence type="ECO:0000313" key="3">
    <source>
        <dbReference type="Proteomes" id="UP000800094"/>
    </source>
</evidence>
<proteinExistence type="predicted"/>
<dbReference type="RefSeq" id="XP_033682547.1">
    <property type="nucleotide sequence ID" value="XM_033823852.1"/>
</dbReference>
<evidence type="ECO:0000313" key="2">
    <source>
        <dbReference type="EMBL" id="KAF2247543.1"/>
    </source>
</evidence>
<dbReference type="InterPro" id="IPR052895">
    <property type="entry name" value="HetReg/Transcr_Mod"/>
</dbReference>
<dbReference type="Pfam" id="PF06985">
    <property type="entry name" value="HET"/>
    <property type="match status" value="1"/>
</dbReference>